<dbReference type="Pfam" id="PF03734">
    <property type="entry name" value="YkuD"/>
    <property type="match status" value="1"/>
</dbReference>
<keyword evidence="2" id="KW-0808">Transferase</keyword>
<evidence type="ECO:0000256" key="8">
    <source>
        <dbReference type="SAM" id="SignalP"/>
    </source>
</evidence>
<proteinExistence type="predicted"/>
<keyword evidence="3 6" id="KW-0133">Cell shape</keyword>
<feature type="compositionally biased region" description="Basic and acidic residues" evidence="7">
    <location>
        <begin position="173"/>
        <end position="182"/>
    </location>
</feature>
<dbReference type="SUPFAM" id="SSF141523">
    <property type="entry name" value="L,D-transpeptidase catalytic domain-like"/>
    <property type="match status" value="1"/>
</dbReference>
<reference evidence="11" key="1">
    <citation type="journal article" date="2019" name="Int. J. Syst. Evol. Microbiol.">
        <title>The Global Catalogue of Microorganisms (GCM) 10K type strain sequencing project: providing services to taxonomists for standard genome sequencing and annotation.</title>
        <authorList>
            <consortium name="The Broad Institute Genomics Platform"/>
            <consortium name="The Broad Institute Genome Sequencing Center for Infectious Disease"/>
            <person name="Wu L."/>
            <person name="Ma J."/>
        </authorList>
    </citation>
    <scope>NUCLEOTIDE SEQUENCE [LARGE SCALE GENOMIC DNA]</scope>
    <source>
        <strain evidence="11">JCM 18303</strain>
    </source>
</reference>
<evidence type="ECO:0000256" key="1">
    <source>
        <dbReference type="ARBA" id="ARBA00004752"/>
    </source>
</evidence>
<feature type="region of interest" description="Disordered" evidence="7">
    <location>
        <begin position="173"/>
        <end position="221"/>
    </location>
</feature>
<name>A0ABP9PTL7_9PSEU</name>
<organism evidence="10 11">
    <name type="scientific">Pseudonocardia eucalypti</name>
    <dbReference type="NCBI Taxonomy" id="648755"/>
    <lineage>
        <taxon>Bacteria</taxon>
        <taxon>Bacillati</taxon>
        <taxon>Actinomycetota</taxon>
        <taxon>Actinomycetes</taxon>
        <taxon>Pseudonocardiales</taxon>
        <taxon>Pseudonocardiaceae</taxon>
        <taxon>Pseudonocardia</taxon>
    </lineage>
</organism>
<evidence type="ECO:0000256" key="7">
    <source>
        <dbReference type="SAM" id="MobiDB-lite"/>
    </source>
</evidence>
<dbReference type="Proteomes" id="UP001428817">
    <property type="component" value="Unassembled WGS sequence"/>
</dbReference>
<feature type="region of interest" description="Disordered" evidence="7">
    <location>
        <begin position="98"/>
        <end position="121"/>
    </location>
</feature>
<evidence type="ECO:0000256" key="6">
    <source>
        <dbReference type="PROSITE-ProRule" id="PRU01373"/>
    </source>
</evidence>
<keyword evidence="4 6" id="KW-0573">Peptidoglycan synthesis</keyword>
<comment type="caution">
    <text evidence="10">The sequence shown here is derived from an EMBL/GenBank/DDBJ whole genome shotgun (WGS) entry which is preliminary data.</text>
</comment>
<feature type="chain" id="PRO_5045549617" description="L,D-TPase catalytic domain-containing protein" evidence="8">
    <location>
        <begin position="26"/>
        <end position="221"/>
    </location>
</feature>
<dbReference type="PROSITE" id="PS52029">
    <property type="entry name" value="LD_TPASE"/>
    <property type="match status" value="1"/>
</dbReference>
<feature type="compositionally biased region" description="Acidic residues" evidence="7">
    <location>
        <begin position="204"/>
        <end position="221"/>
    </location>
</feature>
<evidence type="ECO:0000313" key="11">
    <source>
        <dbReference type="Proteomes" id="UP001428817"/>
    </source>
</evidence>
<evidence type="ECO:0000256" key="5">
    <source>
        <dbReference type="ARBA" id="ARBA00023316"/>
    </source>
</evidence>
<keyword evidence="8" id="KW-0732">Signal</keyword>
<keyword evidence="5 6" id="KW-0961">Cell wall biogenesis/degradation</keyword>
<dbReference type="InterPro" id="IPR038063">
    <property type="entry name" value="Transpep_catalytic_dom"/>
</dbReference>
<feature type="active site" description="Proton donor/acceptor" evidence="6">
    <location>
        <position position="134"/>
    </location>
</feature>
<sequence length="221" mass="22885">MVGRRLGSVLSGVLGLCVVAGGYLAAPASAAPAKPSALPPLAPGTPCTMSARSCVDLDTERAWLIKDGKVIRGPVKVSSGGRGKPTPVGHSLRVYRKEKDYKSQESRIQSGPKKGQPAPMPYSVFFEDGGIAFHSGNPAVASAGCVHLNTADAVAWFNDLQIGDQVQVVRASRESADRKKGVSEPQQPSNITLAPGQIPSGNDDSGDDDSDDSDGDSDGDS</sequence>
<evidence type="ECO:0000256" key="4">
    <source>
        <dbReference type="ARBA" id="ARBA00022984"/>
    </source>
</evidence>
<feature type="signal peptide" evidence="8">
    <location>
        <begin position="1"/>
        <end position="25"/>
    </location>
</feature>
<feature type="active site" description="Nucleophile" evidence="6">
    <location>
        <position position="145"/>
    </location>
</feature>
<evidence type="ECO:0000256" key="3">
    <source>
        <dbReference type="ARBA" id="ARBA00022960"/>
    </source>
</evidence>
<feature type="domain" description="L,D-TPase catalytic" evidence="9">
    <location>
        <begin position="51"/>
        <end position="169"/>
    </location>
</feature>
<accession>A0ABP9PTL7</accession>
<dbReference type="Gene3D" id="2.40.440.10">
    <property type="entry name" value="L,D-transpeptidase catalytic domain-like"/>
    <property type="match status" value="1"/>
</dbReference>
<dbReference type="CDD" id="cd16913">
    <property type="entry name" value="YkuD_like"/>
    <property type="match status" value="1"/>
</dbReference>
<dbReference type="PANTHER" id="PTHR30582">
    <property type="entry name" value="L,D-TRANSPEPTIDASE"/>
    <property type="match status" value="1"/>
</dbReference>
<dbReference type="InterPro" id="IPR005490">
    <property type="entry name" value="LD_TPept_cat_dom"/>
</dbReference>
<dbReference type="PANTHER" id="PTHR30582:SF33">
    <property type="entry name" value="EXPORTED PROTEIN"/>
    <property type="match status" value="1"/>
</dbReference>
<protein>
    <recommendedName>
        <fullName evidence="9">L,D-TPase catalytic domain-containing protein</fullName>
    </recommendedName>
</protein>
<dbReference type="InterPro" id="IPR050979">
    <property type="entry name" value="LD-transpeptidase"/>
</dbReference>
<evidence type="ECO:0000313" key="10">
    <source>
        <dbReference type="EMBL" id="GAA5151225.1"/>
    </source>
</evidence>
<evidence type="ECO:0000259" key="9">
    <source>
        <dbReference type="PROSITE" id="PS52029"/>
    </source>
</evidence>
<comment type="pathway">
    <text evidence="1 6">Cell wall biogenesis; peptidoglycan biosynthesis.</text>
</comment>
<evidence type="ECO:0000256" key="2">
    <source>
        <dbReference type="ARBA" id="ARBA00022679"/>
    </source>
</evidence>
<gene>
    <name evidence="10" type="ORF">GCM10023321_17890</name>
</gene>
<keyword evidence="11" id="KW-1185">Reference proteome</keyword>
<dbReference type="EMBL" id="BAABJP010000007">
    <property type="protein sequence ID" value="GAA5151225.1"/>
    <property type="molecule type" value="Genomic_DNA"/>
</dbReference>